<gene>
    <name evidence="1" type="ORF">SDC9_140620</name>
</gene>
<dbReference type="AlphaFoldDB" id="A0A645DY13"/>
<reference evidence="1" key="1">
    <citation type="submission" date="2019-08" db="EMBL/GenBank/DDBJ databases">
        <authorList>
            <person name="Kucharzyk K."/>
            <person name="Murdoch R.W."/>
            <person name="Higgins S."/>
            <person name="Loffler F."/>
        </authorList>
    </citation>
    <scope>NUCLEOTIDE SEQUENCE</scope>
</reference>
<dbReference type="EMBL" id="VSSQ01040279">
    <property type="protein sequence ID" value="MPM93483.1"/>
    <property type="molecule type" value="Genomic_DNA"/>
</dbReference>
<comment type="caution">
    <text evidence="1">The sequence shown here is derived from an EMBL/GenBank/DDBJ whole genome shotgun (WGS) entry which is preliminary data.</text>
</comment>
<proteinExistence type="predicted"/>
<name>A0A645DY13_9ZZZZ</name>
<evidence type="ECO:0000313" key="1">
    <source>
        <dbReference type="EMBL" id="MPM93483.1"/>
    </source>
</evidence>
<protein>
    <submittedName>
        <fullName evidence="1">Uncharacterized protein</fullName>
    </submittedName>
</protein>
<sequence length="210" mass="23260">MDFQRRAPRFKLDGVDVIDKDHEMRIAHRNRRAGEGASGGFQRHFNRGVGSVSGHRNFGAGEARHAHVDPDQPVVEQPRPDDARQRMQREFTMARRKAAAVDVLRDATGGIAAHFRLGAVGIVDVHREIGAAERLDGHQSVGADAVAAVAKRHRQGPEIASGVEPGFHQNKIVAQPVILRKNHRSDPHIFPESCLRNQLFSFRQRSMASA</sequence>
<organism evidence="1">
    <name type="scientific">bioreactor metagenome</name>
    <dbReference type="NCBI Taxonomy" id="1076179"/>
    <lineage>
        <taxon>unclassified sequences</taxon>
        <taxon>metagenomes</taxon>
        <taxon>ecological metagenomes</taxon>
    </lineage>
</organism>
<accession>A0A645DY13</accession>